<comment type="caution">
    <text evidence="2">The sequence shown here is derived from an EMBL/GenBank/DDBJ whole genome shotgun (WGS) entry which is preliminary data.</text>
</comment>
<feature type="compositionally biased region" description="Basic and acidic residues" evidence="1">
    <location>
        <begin position="88"/>
        <end position="97"/>
    </location>
</feature>
<evidence type="ECO:0000256" key="1">
    <source>
        <dbReference type="SAM" id="MobiDB-lite"/>
    </source>
</evidence>
<evidence type="ECO:0000313" key="3">
    <source>
        <dbReference type="Proteomes" id="UP001156627"/>
    </source>
</evidence>
<feature type="compositionally biased region" description="Polar residues" evidence="1">
    <location>
        <begin position="100"/>
        <end position="109"/>
    </location>
</feature>
<name>A0ABQ5XB63_9GAMM</name>
<evidence type="ECO:0000313" key="2">
    <source>
        <dbReference type="EMBL" id="GLQ87868.1"/>
    </source>
</evidence>
<proteinExistence type="predicted"/>
<reference evidence="3" key="1">
    <citation type="journal article" date="2019" name="Int. J. Syst. Evol. Microbiol.">
        <title>The Global Catalogue of Microorganisms (GCM) 10K type strain sequencing project: providing services to taxonomists for standard genome sequencing and annotation.</title>
        <authorList>
            <consortium name="The Broad Institute Genomics Platform"/>
            <consortium name="The Broad Institute Genome Sequencing Center for Infectious Disease"/>
            <person name="Wu L."/>
            <person name="Ma J."/>
        </authorList>
    </citation>
    <scope>NUCLEOTIDE SEQUENCE [LARGE SCALE GENOMIC DNA]</scope>
    <source>
        <strain evidence="3">NBRC 111981</strain>
    </source>
</reference>
<protein>
    <submittedName>
        <fullName evidence="2">Uncharacterized protein</fullName>
    </submittedName>
</protein>
<accession>A0ABQ5XB63</accession>
<sequence>MHSWVQSIMHTVRPHGFALMTAIVLGLPFQHAKAAGLGASDMEGVCLVKTFRTGVGGMRLPVWRPYLLLKDGSAYANPKLAPDTLDPEQSRQDEADRWGSWSQQGSDKTLSMPGQGAMSSAQCLPPATAGMSIQGSYKHVGGGGNTISGGHASFMRSDSYRFYADGRFSSGSNSGLISPGASTDVEDAGKTGHYRIHDYSIDLRYEDGSEAQLFFYADGDRLLHIGDEDFVPAGD</sequence>
<gene>
    <name evidence="2" type="ORF">GCM10007898_14360</name>
</gene>
<dbReference type="Proteomes" id="UP001156627">
    <property type="component" value="Unassembled WGS sequence"/>
</dbReference>
<dbReference type="EMBL" id="BSOA01000012">
    <property type="protein sequence ID" value="GLQ87868.1"/>
    <property type="molecule type" value="Genomic_DNA"/>
</dbReference>
<organism evidence="2 3">
    <name type="scientific">Dyella flagellata</name>
    <dbReference type="NCBI Taxonomy" id="1867833"/>
    <lineage>
        <taxon>Bacteria</taxon>
        <taxon>Pseudomonadati</taxon>
        <taxon>Pseudomonadota</taxon>
        <taxon>Gammaproteobacteria</taxon>
        <taxon>Lysobacterales</taxon>
        <taxon>Rhodanobacteraceae</taxon>
        <taxon>Dyella</taxon>
    </lineage>
</organism>
<keyword evidence="3" id="KW-1185">Reference proteome</keyword>
<feature type="region of interest" description="Disordered" evidence="1">
    <location>
        <begin position="79"/>
        <end position="119"/>
    </location>
</feature>